<dbReference type="EMBL" id="JAPUUL010002517">
    <property type="protein sequence ID" value="KAJ8125190.1"/>
    <property type="molecule type" value="Genomic_DNA"/>
</dbReference>
<proteinExistence type="predicted"/>
<comment type="caution">
    <text evidence="1">The sequence shown here is derived from an EMBL/GenBank/DDBJ whole genome shotgun (WGS) entry which is preliminary data.</text>
</comment>
<name>A0ACC2JCI9_9PEZI</name>
<accession>A0ACC2JCI9</accession>
<organism evidence="1 2">
    <name type="scientific">Lasiodiplodia mahajangana</name>
    <dbReference type="NCBI Taxonomy" id="1108764"/>
    <lineage>
        <taxon>Eukaryota</taxon>
        <taxon>Fungi</taxon>
        <taxon>Dikarya</taxon>
        <taxon>Ascomycota</taxon>
        <taxon>Pezizomycotina</taxon>
        <taxon>Dothideomycetes</taxon>
        <taxon>Dothideomycetes incertae sedis</taxon>
        <taxon>Botryosphaeriales</taxon>
        <taxon>Botryosphaeriaceae</taxon>
        <taxon>Lasiodiplodia</taxon>
    </lineage>
</organism>
<gene>
    <name evidence="1" type="ORF">O1611_g8451</name>
</gene>
<reference evidence="1" key="1">
    <citation type="submission" date="2022-12" db="EMBL/GenBank/DDBJ databases">
        <title>Genome Sequence of Lasiodiplodia mahajangana.</title>
        <authorList>
            <person name="Buettner E."/>
        </authorList>
    </citation>
    <scope>NUCLEOTIDE SEQUENCE</scope>
    <source>
        <strain evidence="1">VT137</strain>
    </source>
</reference>
<keyword evidence="2" id="KW-1185">Reference proteome</keyword>
<dbReference type="Proteomes" id="UP001153332">
    <property type="component" value="Unassembled WGS sequence"/>
</dbReference>
<evidence type="ECO:0000313" key="1">
    <source>
        <dbReference type="EMBL" id="KAJ8125190.1"/>
    </source>
</evidence>
<sequence>MSASGIPGLSKLQEKLDDEWLEILSSIANLSIKEHDDDLQRRLRRIVTMGARCHCQDLQGRQNPPGPSDPSSGTGLGSRRSRDRLCRHLRAARTQPLGVPQGRPQEDVLPSVFVQGARQLS</sequence>
<evidence type="ECO:0000313" key="2">
    <source>
        <dbReference type="Proteomes" id="UP001153332"/>
    </source>
</evidence>
<protein>
    <submittedName>
        <fullName evidence="1">Uncharacterized protein</fullName>
    </submittedName>
</protein>